<organism evidence="1 2">
    <name type="scientific">Varunaivibrio sulfuroxidans</name>
    <dbReference type="NCBI Taxonomy" id="1773489"/>
    <lineage>
        <taxon>Bacteria</taxon>
        <taxon>Pseudomonadati</taxon>
        <taxon>Pseudomonadota</taxon>
        <taxon>Alphaproteobacteria</taxon>
        <taxon>Rhodospirillales</taxon>
        <taxon>Magnetovibrionaceae</taxon>
        <taxon>Varunaivibrio</taxon>
    </lineage>
</organism>
<dbReference type="EMBL" id="SLZW01000002">
    <property type="protein sequence ID" value="TCS64198.1"/>
    <property type="molecule type" value="Genomic_DNA"/>
</dbReference>
<dbReference type="Pfam" id="PF14234">
    <property type="entry name" value="DUF4336"/>
    <property type="match status" value="1"/>
</dbReference>
<dbReference type="InterPro" id="IPR036866">
    <property type="entry name" value="RibonucZ/Hydroxyglut_hydro"/>
</dbReference>
<dbReference type="AlphaFoldDB" id="A0A4R3JDT6"/>
<dbReference type="InterPro" id="IPR025638">
    <property type="entry name" value="DUF4336"/>
</dbReference>
<dbReference type="Proteomes" id="UP000295304">
    <property type="component" value="Unassembled WGS sequence"/>
</dbReference>
<sequence length="253" mass="28936">MQGTSAAAAFRKTESAIRMTVLERVDDPLWIAEGEVVDFYGFPYPTRSVIARLSDGTLWVWSPVRLTEALQAEISALGEVAHLVSPNKLHHLYLGAWKAVFPRAALWGLASLQRKRKDLAFGDPLTDTPPSSWRGEIDQAWFRGSPFMDEVVFFHKASKTAIIGDLSENFSAAFLHEYWGGWRTVIARLWRCVEGYGYAPLEWRLSWIDRKSARAALDKVVAWRPKRVIMAHGQWQKKDGEAYLRQAFSWLRR</sequence>
<keyword evidence="2" id="KW-1185">Reference proteome</keyword>
<name>A0A4R3JDT6_9PROT</name>
<reference evidence="1 2" key="1">
    <citation type="submission" date="2019-03" db="EMBL/GenBank/DDBJ databases">
        <title>Genomic Encyclopedia of Type Strains, Phase IV (KMG-IV): sequencing the most valuable type-strain genomes for metagenomic binning, comparative biology and taxonomic classification.</title>
        <authorList>
            <person name="Goeker M."/>
        </authorList>
    </citation>
    <scope>NUCLEOTIDE SEQUENCE [LARGE SCALE GENOMIC DNA]</scope>
    <source>
        <strain evidence="1 2">DSM 101688</strain>
    </source>
</reference>
<gene>
    <name evidence="1" type="ORF">EDD55_102240</name>
</gene>
<protein>
    <submittedName>
        <fullName evidence="1">Uncharacterized protein DUF4336</fullName>
    </submittedName>
</protein>
<dbReference type="SUPFAM" id="SSF56281">
    <property type="entry name" value="Metallo-hydrolase/oxidoreductase"/>
    <property type="match status" value="1"/>
</dbReference>
<evidence type="ECO:0000313" key="2">
    <source>
        <dbReference type="Proteomes" id="UP000295304"/>
    </source>
</evidence>
<dbReference type="PANTHER" id="PTHR33835">
    <property type="entry name" value="YALI0C07656P"/>
    <property type="match status" value="1"/>
</dbReference>
<dbReference type="PANTHER" id="PTHR33835:SF1">
    <property type="entry name" value="METALLO-BETA-LACTAMASE DOMAIN-CONTAINING PROTEIN"/>
    <property type="match status" value="1"/>
</dbReference>
<evidence type="ECO:0000313" key="1">
    <source>
        <dbReference type="EMBL" id="TCS64198.1"/>
    </source>
</evidence>
<accession>A0A4R3JDT6</accession>
<comment type="caution">
    <text evidence="1">The sequence shown here is derived from an EMBL/GenBank/DDBJ whole genome shotgun (WGS) entry which is preliminary data.</text>
</comment>
<proteinExistence type="predicted"/>